<evidence type="ECO:0000256" key="2">
    <source>
        <dbReference type="SAM" id="Phobius"/>
    </source>
</evidence>
<dbReference type="AlphaFoldDB" id="A0A075GKR3"/>
<keyword evidence="2" id="KW-0472">Membrane</keyword>
<keyword evidence="2" id="KW-1133">Transmembrane helix</keyword>
<proteinExistence type="predicted"/>
<feature type="region of interest" description="Disordered" evidence="1">
    <location>
        <begin position="1"/>
        <end position="51"/>
    </location>
</feature>
<feature type="transmembrane region" description="Helical" evidence="2">
    <location>
        <begin position="476"/>
        <end position="498"/>
    </location>
</feature>
<sequence>MAESGREASSPWDSPSNGGNAGDSSSQSTSPSSPPQPIMLSGSEGLSINTDMQGMMPTQLAPATGTTLTGEVGTIDSSVWAGQSQEPKKDSFFKGIGITCLFSFFMMMVPMLVLGSADNSWDDSWHNETLNVDWDESGLNGTFQISNTPIENCAFNIYSEYHRYDDPDSFQVYDTCSSDGHLIQNKQMTRVEFAEGQGEVTRVTFDNLTEGEAMFTVYPRYYEQPNDSIGLQLPSASPSEIGTQSFDENMTPLVFNVNTTNWAEPCPQTDDLMIIENGAAAGNVEYTPTRENYIECHLTYSDYHYEFTVYPGINDEAFYSVTLSLLNQQGGSLGSQTFDENLTPLIFPVYTTAWGNNFCAREIKMSVTDQGTDWYYPNYQQWGLPPKCPDMVYYEHYEINVGSIDHESGYGELFLSEPLEEGVILTVDYETWSDDFVRDSSPCFGSLFSFVLFIVWIVQVVRNFQAGLTNKGTGMLVGIFPGAIMSFIFTVILGLMLFGL</sequence>
<organism evidence="3">
    <name type="scientific">uncultured marine group II/III euryarchaeote KM3_157_B03</name>
    <dbReference type="NCBI Taxonomy" id="1457902"/>
    <lineage>
        <taxon>Archaea</taxon>
        <taxon>Methanobacteriati</taxon>
        <taxon>Methanobacteriota</taxon>
        <taxon>environmental samples</taxon>
    </lineage>
</organism>
<evidence type="ECO:0000313" key="3">
    <source>
        <dbReference type="EMBL" id="AIF02457.1"/>
    </source>
</evidence>
<dbReference type="EMBL" id="KF900650">
    <property type="protein sequence ID" value="AIF02457.1"/>
    <property type="molecule type" value="Genomic_DNA"/>
</dbReference>
<evidence type="ECO:0000256" key="1">
    <source>
        <dbReference type="SAM" id="MobiDB-lite"/>
    </source>
</evidence>
<accession>A0A075GKR3</accession>
<reference evidence="3" key="1">
    <citation type="journal article" date="2014" name="Genome Biol. Evol.">
        <title>Pangenome evidence for extensive interdomain horizontal transfer affecting lineage core and shell genes in uncultured planktonic thaumarchaeota and euryarchaeota.</title>
        <authorList>
            <person name="Deschamps P."/>
            <person name="Zivanovic Y."/>
            <person name="Moreira D."/>
            <person name="Rodriguez-Valera F."/>
            <person name="Lopez-Garcia P."/>
        </authorList>
    </citation>
    <scope>NUCLEOTIDE SEQUENCE</scope>
</reference>
<protein>
    <submittedName>
        <fullName evidence="3">Uncharacterized protein</fullName>
    </submittedName>
</protein>
<feature type="transmembrane region" description="Helical" evidence="2">
    <location>
        <begin position="444"/>
        <end position="464"/>
    </location>
</feature>
<feature type="transmembrane region" description="Helical" evidence="2">
    <location>
        <begin position="92"/>
        <end position="114"/>
    </location>
</feature>
<name>A0A075GKR3_9EURY</name>
<keyword evidence="2" id="KW-0812">Transmembrane</keyword>